<dbReference type="Pfam" id="PF01382">
    <property type="entry name" value="Avidin"/>
    <property type="match status" value="1"/>
</dbReference>
<dbReference type="EMBL" id="QJJY01000001">
    <property type="protein sequence ID" value="PXX41219.1"/>
    <property type="molecule type" value="Genomic_DNA"/>
</dbReference>
<evidence type="ECO:0000256" key="2">
    <source>
        <dbReference type="ARBA" id="ARBA00022525"/>
    </source>
</evidence>
<dbReference type="SUPFAM" id="SSF50876">
    <property type="entry name" value="Avidin/streptavidin"/>
    <property type="match status" value="1"/>
</dbReference>
<protein>
    <submittedName>
        <fullName evidence="5">Avidin family protein</fullName>
    </submittedName>
</protein>
<dbReference type="InterPro" id="IPR005468">
    <property type="entry name" value="Avidin/str"/>
</dbReference>
<reference evidence="5 6" key="1">
    <citation type="submission" date="2018-05" db="EMBL/GenBank/DDBJ databases">
        <title>Comparative genomics of bacterial root endophytes of switchgrass collected from native prairies over two seasons.</title>
        <authorList>
            <person name="Tang Y."/>
        </authorList>
    </citation>
    <scope>NUCLEOTIDE SEQUENCE [LARGE SCALE GENOMIC DNA]</scope>
    <source>
        <strain evidence="5 6">NFIX32</strain>
    </source>
</reference>
<dbReference type="PANTHER" id="PTHR34399">
    <property type="entry name" value="AVIDIN-RELATED"/>
    <property type="match status" value="1"/>
</dbReference>
<gene>
    <name evidence="5" type="ORF">NA66_1001829</name>
</gene>
<name>A0A318J0D0_BURPY</name>
<dbReference type="PANTHER" id="PTHR34399:SF3">
    <property type="entry name" value="AVID PROTEIN-RELATED"/>
    <property type="match status" value="1"/>
</dbReference>
<dbReference type="PROSITE" id="PS51326">
    <property type="entry name" value="AVIDIN_2"/>
    <property type="match status" value="1"/>
</dbReference>
<sequence>MKKMLMSFATVGALSSSALMLGMMPAPAWAGTPSCASLVGSWGNQLGSTMNIQSVDPVTGAIAGTYRSPSGTSGQQFPLVGWTNTAPAQNGQDNVTLVSFAVNWGNYGTVTSWSGLCRTQNQVPTISALWHFAQSNAQFTWSHVQTGQDVFSPSSSSTAR</sequence>
<accession>A0A318J0D0</accession>
<evidence type="ECO:0000256" key="4">
    <source>
        <dbReference type="SAM" id="SignalP"/>
    </source>
</evidence>
<evidence type="ECO:0000256" key="3">
    <source>
        <dbReference type="ARBA" id="ARBA00022729"/>
    </source>
</evidence>
<comment type="caution">
    <text evidence="5">The sequence shown here is derived from an EMBL/GenBank/DDBJ whole genome shotgun (WGS) entry which is preliminary data.</text>
</comment>
<feature type="signal peptide" evidence="4">
    <location>
        <begin position="1"/>
        <end position="30"/>
    </location>
</feature>
<dbReference type="Gene3D" id="2.40.128.30">
    <property type="entry name" value="Avidin-like"/>
    <property type="match status" value="1"/>
</dbReference>
<evidence type="ECO:0000313" key="5">
    <source>
        <dbReference type="EMBL" id="PXX41219.1"/>
    </source>
</evidence>
<feature type="chain" id="PRO_5016346284" evidence="4">
    <location>
        <begin position="31"/>
        <end position="160"/>
    </location>
</feature>
<dbReference type="InterPro" id="IPR051764">
    <property type="entry name" value="Avidin/Streptavidin-rel"/>
</dbReference>
<dbReference type="AlphaFoldDB" id="A0A318J0D0"/>
<dbReference type="RefSeq" id="WP_083534076.1">
    <property type="nucleotide sequence ID" value="NZ_QJJY01000001.1"/>
</dbReference>
<proteinExistence type="predicted"/>
<dbReference type="Proteomes" id="UP000247755">
    <property type="component" value="Unassembled WGS sequence"/>
</dbReference>
<dbReference type="GO" id="GO:0005576">
    <property type="term" value="C:extracellular region"/>
    <property type="evidence" value="ECO:0007669"/>
    <property type="project" value="UniProtKB-SubCell"/>
</dbReference>
<evidence type="ECO:0000313" key="6">
    <source>
        <dbReference type="Proteomes" id="UP000247755"/>
    </source>
</evidence>
<dbReference type="InterPro" id="IPR036896">
    <property type="entry name" value="Avidin-like_sf"/>
</dbReference>
<dbReference type="GO" id="GO:0009374">
    <property type="term" value="F:biotin binding"/>
    <property type="evidence" value="ECO:0007669"/>
    <property type="project" value="InterPro"/>
</dbReference>
<comment type="subcellular location">
    <subcellularLocation>
        <location evidence="1">Secreted</location>
    </subcellularLocation>
</comment>
<keyword evidence="3 4" id="KW-0732">Signal</keyword>
<keyword evidence="2" id="KW-0964">Secreted</keyword>
<organism evidence="5 6">
    <name type="scientific">Burkholderia pyrrocinia</name>
    <name type="common">Pseudomonas pyrrocinia</name>
    <dbReference type="NCBI Taxonomy" id="60550"/>
    <lineage>
        <taxon>Bacteria</taxon>
        <taxon>Pseudomonadati</taxon>
        <taxon>Pseudomonadota</taxon>
        <taxon>Betaproteobacteria</taxon>
        <taxon>Burkholderiales</taxon>
        <taxon>Burkholderiaceae</taxon>
        <taxon>Burkholderia</taxon>
        <taxon>Burkholderia cepacia complex</taxon>
    </lineage>
</organism>
<evidence type="ECO:0000256" key="1">
    <source>
        <dbReference type="ARBA" id="ARBA00004613"/>
    </source>
</evidence>